<name>A0A6A6I447_9PLEO</name>
<dbReference type="AlphaFoldDB" id="A0A6A6I447"/>
<dbReference type="GeneID" id="54587137"/>
<keyword evidence="2" id="KW-1133">Transmembrane helix</keyword>
<organism evidence="3 4">
    <name type="scientific">Trematosphaeria pertusa</name>
    <dbReference type="NCBI Taxonomy" id="390896"/>
    <lineage>
        <taxon>Eukaryota</taxon>
        <taxon>Fungi</taxon>
        <taxon>Dikarya</taxon>
        <taxon>Ascomycota</taxon>
        <taxon>Pezizomycotina</taxon>
        <taxon>Dothideomycetes</taxon>
        <taxon>Pleosporomycetidae</taxon>
        <taxon>Pleosporales</taxon>
        <taxon>Massarineae</taxon>
        <taxon>Trematosphaeriaceae</taxon>
        <taxon>Trematosphaeria</taxon>
    </lineage>
</organism>
<accession>A0A6A6I447</accession>
<sequence length="267" mass="29961">MAKSKTKNRKNKQNAAQHSTEQSTGHSSSVQTSISGSKDNKTYDGTTEPPTPTTMSSYATDVERRDSAHPNMNTPQKPLRARRPCWKKWMPRPCQWWPCRASRWIRDFVLAVFHVSKSAAWRDLLFSGSLLALFLFGCWVAMEGLLHVFRPVAAQDANCSVVYVTIPGPIITVSLIGATPSDPNHGTYYFSVINGTTHWHNSIAPPTRFSTLVTVTPGITITSHKRITAVRCTVAELSSSRFGSHITRHFKIDYDSLWVDHHLDRKP</sequence>
<protein>
    <submittedName>
        <fullName evidence="3">Uncharacterized protein</fullName>
    </submittedName>
</protein>
<evidence type="ECO:0000256" key="2">
    <source>
        <dbReference type="SAM" id="Phobius"/>
    </source>
</evidence>
<keyword evidence="4" id="KW-1185">Reference proteome</keyword>
<feature type="compositionally biased region" description="Basic residues" evidence="1">
    <location>
        <begin position="1"/>
        <end position="12"/>
    </location>
</feature>
<gene>
    <name evidence="3" type="ORF">BU26DRAFT_568778</name>
</gene>
<evidence type="ECO:0000313" key="4">
    <source>
        <dbReference type="Proteomes" id="UP000800094"/>
    </source>
</evidence>
<dbReference type="OrthoDB" id="3799310at2759"/>
<feature type="transmembrane region" description="Helical" evidence="2">
    <location>
        <begin position="124"/>
        <end position="142"/>
    </location>
</feature>
<dbReference type="Proteomes" id="UP000800094">
    <property type="component" value="Unassembled WGS sequence"/>
</dbReference>
<feature type="region of interest" description="Disordered" evidence="1">
    <location>
        <begin position="1"/>
        <end position="58"/>
    </location>
</feature>
<evidence type="ECO:0000313" key="3">
    <source>
        <dbReference type="EMBL" id="KAF2244778.1"/>
    </source>
</evidence>
<dbReference type="RefSeq" id="XP_033679782.1">
    <property type="nucleotide sequence ID" value="XM_033833807.1"/>
</dbReference>
<dbReference type="EMBL" id="ML987202">
    <property type="protein sequence ID" value="KAF2244778.1"/>
    <property type="molecule type" value="Genomic_DNA"/>
</dbReference>
<evidence type="ECO:0000256" key="1">
    <source>
        <dbReference type="SAM" id="MobiDB-lite"/>
    </source>
</evidence>
<feature type="compositionally biased region" description="Polar residues" evidence="1">
    <location>
        <begin position="13"/>
        <end position="37"/>
    </location>
</feature>
<keyword evidence="2" id="KW-0472">Membrane</keyword>
<keyword evidence="2" id="KW-0812">Transmembrane</keyword>
<reference evidence="3" key="1">
    <citation type="journal article" date="2020" name="Stud. Mycol.">
        <title>101 Dothideomycetes genomes: a test case for predicting lifestyles and emergence of pathogens.</title>
        <authorList>
            <person name="Haridas S."/>
            <person name="Albert R."/>
            <person name="Binder M."/>
            <person name="Bloem J."/>
            <person name="Labutti K."/>
            <person name="Salamov A."/>
            <person name="Andreopoulos B."/>
            <person name="Baker S."/>
            <person name="Barry K."/>
            <person name="Bills G."/>
            <person name="Bluhm B."/>
            <person name="Cannon C."/>
            <person name="Castanera R."/>
            <person name="Culley D."/>
            <person name="Daum C."/>
            <person name="Ezra D."/>
            <person name="Gonzalez J."/>
            <person name="Henrissat B."/>
            <person name="Kuo A."/>
            <person name="Liang C."/>
            <person name="Lipzen A."/>
            <person name="Lutzoni F."/>
            <person name="Magnuson J."/>
            <person name="Mondo S."/>
            <person name="Nolan M."/>
            <person name="Ohm R."/>
            <person name="Pangilinan J."/>
            <person name="Park H.-J."/>
            <person name="Ramirez L."/>
            <person name="Alfaro M."/>
            <person name="Sun H."/>
            <person name="Tritt A."/>
            <person name="Yoshinaga Y."/>
            <person name="Zwiers L.-H."/>
            <person name="Turgeon B."/>
            <person name="Goodwin S."/>
            <person name="Spatafora J."/>
            <person name="Crous P."/>
            <person name="Grigoriev I."/>
        </authorList>
    </citation>
    <scope>NUCLEOTIDE SEQUENCE</scope>
    <source>
        <strain evidence="3">CBS 122368</strain>
    </source>
</reference>
<proteinExistence type="predicted"/>